<evidence type="ECO:0000256" key="2">
    <source>
        <dbReference type="ARBA" id="ARBA00023015"/>
    </source>
</evidence>
<evidence type="ECO:0000313" key="5">
    <source>
        <dbReference type="EMBL" id="CBK42420.1"/>
    </source>
</evidence>
<dbReference type="InterPro" id="IPR036735">
    <property type="entry name" value="NGN_dom_sf"/>
</dbReference>
<organism evidence="5 6">
    <name type="scientific">Nitrospira defluvii</name>
    <dbReference type="NCBI Taxonomy" id="330214"/>
    <lineage>
        <taxon>Bacteria</taxon>
        <taxon>Pseudomonadati</taxon>
        <taxon>Nitrospirota</taxon>
        <taxon>Nitrospiria</taxon>
        <taxon>Nitrospirales</taxon>
        <taxon>Nitrospiraceae</taxon>
        <taxon>Nitrospira</taxon>
    </lineage>
</organism>
<keyword evidence="3" id="KW-0804">Transcription</keyword>
<dbReference type="KEGG" id="nde:NIDE2714"/>
<dbReference type="Pfam" id="PF02357">
    <property type="entry name" value="NusG"/>
    <property type="match status" value="1"/>
</dbReference>
<dbReference type="AlphaFoldDB" id="D8PGN3"/>
<dbReference type="SUPFAM" id="SSF82679">
    <property type="entry name" value="N-utilization substance G protein NusG, N-terminal domain"/>
    <property type="match status" value="1"/>
</dbReference>
<keyword evidence="2" id="KW-0805">Transcription regulation</keyword>
<sequence>MLNTIQSGSRTPHSLTADAAVNLHWYAISTRSRHEKLVRDRLAGIGVEPFLPLVKKLSQWTDRKVWTESPLFSGYCFARFSLMNSHAVLQTPGTVRIVGSLIPESIPDEEVAAIQKLAESRRAFERHDYLTEGAWVEVVRGPLTGLRGQLLRKANQDCLVIRVHLIQQAATVHIDMSEVQPINRNLA</sequence>
<dbReference type="CDD" id="cd09893">
    <property type="entry name" value="NGN_SP_TaA"/>
    <property type="match status" value="1"/>
</dbReference>
<dbReference type="GO" id="GO:0031564">
    <property type="term" value="P:transcription antitermination"/>
    <property type="evidence" value="ECO:0007669"/>
    <property type="project" value="UniProtKB-KW"/>
</dbReference>
<dbReference type="HOGENOM" id="CLU_067287_5_1_0"/>
<feature type="domain" description="NusG-like N-terminal" evidence="4">
    <location>
        <begin position="24"/>
        <end position="114"/>
    </location>
</feature>
<dbReference type="EMBL" id="FP929003">
    <property type="protein sequence ID" value="CBK42420.1"/>
    <property type="molecule type" value="Genomic_DNA"/>
</dbReference>
<keyword evidence="1" id="KW-0889">Transcription antitermination</keyword>
<evidence type="ECO:0000256" key="3">
    <source>
        <dbReference type="ARBA" id="ARBA00023163"/>
    </source>
</evidence>
<dbReference type="Proteomes" id="UP000001660">
    <property type="component" value="Chromosome"/>
</dbReference>
<evidence type="ECO:0000259" key="4">
    <source>
        <dbReference type="Pfam" id="PF02357"/>
    </source>
</evidence>
<accession>D8PGN3</accession>
<dbReference type="GO" id="GO:0006354">
    <property type="term" value="P:DNA-templated transcription elongation"/>
    <property type="evidence" value="ECO:0007669"/>
    <property type="project" value="InterPro"/>
</dbReference>
<dbReference type="PANTHER" id="PTHR30265">
    <property type="entry name" value="RHO-INTERACTING TRANSCRIPTION TERMINATION FACTOR NUSG"/>
    <property type="match status" value="1"/>
</dbReference>
<dbReference type="InterPro" id="IPR043425">
    <property type="entry name" value="NusG-like"/>
</dbReference>
<protein>
    <submittedName>
        <fullName evidence="5">Putative Transcription termination/antitermination factor NusG</fullName>
    </submittedName>
</protein>
<dbReference type="eggNOG" id="COG0250">
    <property type="taxonomic scope" value="Bacteria"/>
</dbReference>
<gene>
    <name evidence="5" type="ORF">NIDE2714</name>
</gene>
<evidence type="ECO:0000313" key="6">
    <source>
        <dbReference type="Proteomes" id="UP000001660"/>
    </source>
</evidence>
<dbReference type="STRING" id="330214.NIDE2714"/>
<proteinExistence type="predicted"/>
<reference evidence="5 6" key="1">
    <citation type="journal article" date="2010" name="Proc. Natl. Acad. Sci. U.S.A.">
        <title>A Nitrospira metagenome illuminates the physiology and evolution of globally important nitrite-oxidizing bacteria.</title>
        <authorList>
            <person name="Lucker S."/>
            <person name="Wagner M."/>
            <person name="Maixner F."/>
            <person name="Pelletier E."/>
            <person name="Koch H."/>
            <person name="Vacherie B."/>
            <person name="Rattei T."/>
            <person name="Sinninghe Damste J."/>
            <person name="Spieck E."/>
            <person name="Le Paslier D."/>
            <person name="Daims H."/>
        </authorList>
    </citation>
    <scope>NUCLEOTIDE SEQUENCE [LARGE SCALE GENOMIC DNA]</scope>
</reference>
<name>D8PGN3_9BACT</name>
<dbReference type="OrthoDB" id="9796143at2"/>
<evidence type="ECO:0000256" key="1">
    <source>
        <dbReference type="ARBA" id="ARBA00022814"/>
    </source>
</evidence>
<dbReference type="PANTHER" id="PTHR30265:SF4">
    <property type="entry name" value="KOW MOTIF FAMILY PROTEIN, EXPRESSED"/>
    <property type="match status" value="1"/>
</dbReference>
<keyword evidence="6" id="KW-1185">Reference proteome</keyword>
<dbReference type="Gene3D" id="3.30.70.940">
    <property type="entry name" value="NusG, N-terminal domain"/>
    <property type="match status" value="1"/>
</dbReference>
<dbReference type="NCBIfam" id="NF033644">
    <property type="entry name" value="antiterm_UpxY"/>
    <property type="match status" value="1"/>
</dbReference>
<dbReference type="InterPro" id="IPR006645">
    <property type="entry name" value="NGN-like_dom"/>
</dbReference>